<dbReference type="InterPro" id="IPR036514">
    <property type="entry name" value="SGNH_hydro_sf"/>
</dbReference>
<dbReference type="AlphaFoldDB" id="A0A1T5AF19"/>
<evidence type="ECO:0000259" key="6">
    <source>
        <dbReference type="Pfam" id="PF13472"/>
    </source>
</evidence>
<dbReference type="InterPro" id="IPR036278">
    <property type="entry name" value="Sialidase_sf"/>
</dbReference>
<evidence type="ECO:0000313" key="10">
    <source>
        <dbReference type="Proteomes" id="UP000190852"/>
    </source>
</evidence>
<feature type="compositionally biased region" description="Polar residues" evidence="4">
    <location>
        <begin position="295"/>
        <end position="307"/>
    </location>
</feature>
<reference evidence="10" key="1">
    <citation type="submission" date="2017-02" db="EMBL/GenBank/DDBJ databases">
        <authorList>
            <person name="Varghese N."/>
            <person name="Submissions S."/>
        </authorList>
    </citation>
    <scope>NUCLEOTIDE SEQUENCE [LARGE SCALE GENOMIC DNA]</scope>
    <source>
        <strain evidence="10">DSM 24967</strain>
    </source>
</reference>
<dbReference type="PANTHER" id="PTHR10628">
    <property type="entry name" value="SIALIDASE"/>
    <property type="match status" value="1"/>
</dbReference>
<dbReference type="Pfam" id="PF13859">
    <property type="entry name" value="BNR_3"/>
    <property type="match status" value="1"/>
</dbReference>
<dbReference type="Proteomes" id="UP000190852">
    <property type="component" value="Unassembled WGS sequence"/>
</dbReference>
<sequence length="745" mass="83802">MKSICNLLLLLILCVAGYAQQPSYSKFYYQRASLFEELPIQSQDVVFLGNSITNGSEWHELFNAPNFKNRGISGDLAQGVYDRLQPIIKGKPQKVFLLIGINDLQRGTPPDSVIYWVQKIIQQLKQQSPDTKLYIQSILPVNTNLRSFSDQITRLQAIEKTNQQLEYLCQKESLTYIDLFEGLKSRSSNQLDPLYTNDGLHLMGKGYLRWKELLTPYLTEAPLVIATYPVLPVLTNKEINPVAKLVIYRTGPEKIKLQSISLSLNGTTQPDDILQIRLYEEGDNGMPDPNKPLGSGQTPKSNMKFTDNLPSGRDTIRLWVTVKLKNKINLTHRVLTTITQVETPNKSLPIIQTPAKEGLRVGVALRQFMQDKVHTSRIPGLTTAKNGTLLAIYDARYENSRDLQGDIDIALNRSNDGGVTWQPMQVILDKKTWGGLPEKFNGVSDACILTDTKTGYIYVAGLWMHGVLDKETGKWTEGLTEKSSNWIHQWQAKGSQPGTDVKQTSQFLITRSTNNGKTWSEPVNITAQTKRKEWWLFAPAPGHGITLNDGTLVFPTQGRDENGISFSNITWSKDGGKSWTTSNPAYKDVTECMVAQLEDGSLMLNMRDNRNRGNYTENGRRICTTTDLGVTWTEHPTSRKALIEPTCMGSLHKHIRKGKSLLLFSNPANQSVRTNMTLKVSTDNGNTWPESYQTELDQYRSAGYSCITSINEDTIGILYESSQAQLVFQQISLNELLDNKPKQNK</sequence>
<protein>
    <recommendedName>
        <fullName evidence="3">exo-alpha-sialidase</fullName>
        <ecNumber evidence="3">3.2.1.18</ecNumber>
    </recommendedName>
</protein>
<feature type="domain" description="Sialidase N-terminal" evidence="8">
    <location>
        <begin position="228"/>
        <end position="346"/>
    </location>
</feature>
<evidence type="ECO:0000256" key="5">
    <source>
        <dbReference type="SAM" id="SignalP"/>
    </source>
</evidence>
<dbReference type="EC" id="3.2.1.18" evidence="3"/>
<comment type="catalytic activity">
    <reaction evidence="1">
        <text>Hydrolysis of alpha-(2-&gt;3)-, alpha-(2-&gt;6)-, alpha-(2-&gt;8)- glycosidic linkages of terminal sialic acid residues in oligosaccharides, glycoproteins, glycolipids, colominic acid and synthetic substrates.</text>
        <dbReference type="EC" id="3.2.1.18"/>
    </reaction>
</comment>
<evidence type="ECO:0000256" key="2">
    <source>
        <dbReference type="ARBA" id="ARBA00009348"/>
    </source>
</evidence>
<evidence type="ECO:0000256" key="1">
    <source>
        <dbReference type="ARBA" id="ARBA00000427"/>
    </source>
</evidence>
<dbReference type="Gene3D" id="2.60.40.1290">
    <property type="match status" value="1"/>
</dbReference>
<evidence type="ECO:0000313" key="9">
    <source>
        <dbReference type="EMBL" id="SKB33602.1"/>
    </source>
</evidence>
<dbReference type="InterPro" id="IPR013830">
    <property type="entry name" value="SGNH_hydro"/>
</dbReference>
<keyword evidence="5" id="KW-0732">Signal</keyword>
<dbReference type="GO" id="GO:0009313">
    <property type="term" value="P:oligosaccharide catabolic process"/>
    <property type="evidence" value="ECO:0007669"/>
    <property type="project" value="TreeGrafter"/>
</dbReference>
<accession>A0A1T5AF19</accession>
<gene>
    <name evidence="9" type="ORF">SAMN05660349_00661</name>
</gene>
<dbReference type="InterPro" id="IPR026856">
    <property type="entry name" value="Sialidase_fam"/>
</dbReference>
<comment type="similarity">
    <text evidence="2">Belongs to the glycosyl hydrolase 33 family.</text>
</comment>
<dbReference type="GO" id="GO:0016788">
    <property type="term" value="F:hydrolase activity, acting on ester bonds"/>
    <property type="evidence" value="ECO:0007669"/>
    <property type="project" value="UniProtKB-ARBA"/>
</dbReference>
<dbReference type="GO" id="GO:0004308">
    <property type="term" value="F:exo-alpha-sialidase activity"/>
    <property type="evidence" value="ECO:0007669"/>
    <property type="project" value="UniProtKB-EC"/>
</dbReference>
<dbReference type="GO" id="GO:0006689">
    <property type="term" value="P:ganglioside catabolic process"/>
    <property type="evidence" value="ECO:0007669"/>
    <property type="project" value="TreeGrafter"/>
</dbReference>
<dbReference type="SUPFAM" id="SSF50939">
    <property type="entry name" value="Sialidases"/>
    <property type="match status" value="1"/>
</dbReference>
<evidence type="ECO:0000256" key="3">
    <source>
        <dbReference type="ARBA" id="ARBA00012733"/>
    </source>
</evidence>
<feature type="signal peptide" evidence="5">
    <location>
        <begin position="1"/>
        <end position="21"/>
    </location>
</feature>
<feature type="region of interest" description="Disordered" evidence="4">
    <location>
        <begin position="283"/>
        <end position="307"/>
    </location>
</feature>
<evidence type="ECO:0000259" key="7">
    <source>
        <dbReference type="Pfam" id="PF13859"/>
    </source>
</evidence>
<dbReference type="CDD" id="cd15482">
    <property type="entry name" value="Sialidase_non-viral"/>
    <property type="match status" value="1"/>
</dbReference>
<dbReference type="InterPro" id="IPR029456">
    <property type="entry name" value="Sialidase_N"/>
</dbReference>
<feature type="domain" description="SGNH hydrolase-type esterase" evidence="6">
    <location>
        <begin position="47"/>
        <end position="207"/>
    </location>
</feature>
<dbReference type="Pfam" id="PF14873">
    <property type="entry name" value="BNR_assoc_N"/>
    <property type="match status" value="1"/>
</dbReference>
<evidence type="ECO:0000259" key="8">
    <source>
        <dbReference type="Pfam" id="PF14873"/>
    </source>
</evidence>
<name>A0A1T5AF19_9BACT</name>
<dbReference type="PANTHER" id="PTHR10628:SF30">
    <property type="entry name" value="EXO-ALPHA-SIALIDASE"/>
    <property type="match status" value="1"/>
</dbReference>
<dbReference type="Gene3D" id="2.120.10.10">
    <property type="match status" value="1"/>
</dbReference>
<dbReference type="GO" id="GO:0016020">
    <property type="term" value="C:membrane"/>
    <property type="evidence" value="ECO:0007669"/>
    <property type="project" value="TreeGrafter"/>
</dbReference>
<dbReference type="InterPro" id="IPR011040">
    <property type="entry name" value="Sialidase"/>
</dbReference>
<feature type="chain" id="PRO_5013273173" description="exo-alpha-sialidase" evidence="5">
    <location>
        <begin position="22"/>
        <end position="745"/>
    </location>
</feature>
<dbReference type="Pfam" id="PF13472">
    <property type="entry name" value="Lipase_GDSL_2"/>
    <property type="match status" value="1"/>
</dbReference>
<organism evidence="9 10">
    <name type="scientific">Parabacteroides chartae</name>
    <dbReference type="NCBI Taxonomy" id="1037355"/>
    <lineage>
        <taxon>Bacteria</taxon>
        <taxon>Pseudomonadati</taxon>
        <taxon>Bacteroidota</taxon>
        <taxon>Bacteroidia</taxon>
        <taxon>Bacteroidales</taxon>
        <taxon>Tannerellaceae</taxon>
        <taxon>Parabacteroides</taxon>
    </lineage>
</organism>
<keyword evidence="10" id="KW-1185">Reference proteome</keyword>
<dbReference type="EMBL" id="FUYQ01000003">
    <property type="protein sequence ID" value="SKB33602.1"/>
    <property type="molecule type" value="Genomic_DNA"/>
</dbReference>
<dbReference type="SUPFAM" id="SSF52266">
    <property type="entry name" value="SGNH hydrolase"/>
    <property type="match status" value="1"/>
</dbReference>
<proteinExistence type="inferred from homology"/>
<evidence type="ECO:0000256" key="4">
    <source>
        <dbReference type="SAM" id="MobiDB-lite"/>
    </source>
</evidence>
<dbReference type="GO" id="GO:0005737">
    <property type="term" value="C:cytoplasm"/>
    <property type="evidence" value="ECO:0007669"/>
    <property type="project" value="TreeGrafter"/>
</dbReference>
<dbReference type="Gene3D" id="3.40.50.1110">
    <property type="entry name" value="SGNH hydrolase"/>
    <property type="match status" value="1"/>
</dbReference>
<feature type="domain" description="Sialidase" evidence="7">
    <location>
        <begin position="378"/>
        <end position="688"/>
    </location>
</feature>